<proteinExistence type="inferred from homology"/>
<dbReference type="InterPro" id="IPR013324">
    <property type="entry name" value="RNA_pol_sigma_r3/r4-like"/>
</dbReference>
<dbReference type="InterPro" id="IPR013249">
    <property type="entry name" value="RNA_pol_sigma70_r4_t2"/>
</dbReference>
<dbReference type="InterPro" id="IPR014284">
    <property type="entry name" value="RNA_pol_sigma-70_dom"/>
</dbReference>
<dbReference type="InterPro" id="IPR053866">
    <property type="entry name" value="PhyR_sigma2"/>
</dbReference>
<dbReference type="Gene3D" id="1.10.10.10">
    <property type="entry name" value="Winged helix-like DNA-binding domain superfamily/Winged helix DNA-binding domain"/>
    <property type="match status" value="1"/>
</dbReference>
<feature type="domain" description="PhyR sigma2" evidence="6">
    <location>
        <begin position="10"/>
        <end position="62"/>
    </location>
</feature>
<dbReference type="InterPro" id="IPR013325">
    <property type="entry name" value="RNA_pol_sigma_r2"/>
</dbReference>
<dbReference type="RefSeq" id="WP_338438478.1">
    <property type="nucleotide sequence ID" value="NZ_JAUYVH010000025.1"/>
</dbReference>
<dbReference type="InterPro" id="IPR039425">
    <property type="entry name" value="RNA_pol_sigma-70-like"/>
</dbReference>
<dbReference type="NCBIfam" id="TIGR02937">
    <property type="entry name" value="sigma70-ECF"/>
    <property type="match status" value="1"/>
</dbReference>
<evidence type="ECO:0000313" key="7">
    <source>
        <dbReference type="EMBL" id="MDQ9172406.1"/>
    </source>
</evidence>
<dbReference type="SUPFAM" id="SSF88946">
    <property type="entry name" value="Sigma2 domain of RNA polymerase sigma factors"/>
    <property type="match status" value="1"/>
</dbReference>
<keyword evidence="4" id="KW-0804">Transcription</keyword>
<name>A0ABU1BTQ0_9BURK</name>
<comment type="similarity">
    <text evidence="1">Belongs to the sigma-70 factor family. ECF subfamily.</text>
</comment>
<dbReference type="InterPro" id="IPR036388">
    <property type="entry name" value="WH-like_DNA-bd_sf"/>
</dbReference>
<evidence type="ECO:0000256" key="1">
    <source>
        <dbReference type="ARBA" id="ARBA00010641"/>
    </source>
</evidence>
<dbReference type="CDD" id="cd06171">
    <property type="entry name" value="Sigma70_r4"/>
    <property type="match status" value="1"/>
</dbReference>
<dbReference type="Pfam" id="PF22029">
    <property type="entry name" value="PhyR_sigma2"/>
    <property type="match status" value="1"/>
</dbReference>
<organism evidence="7 8">
    <name type="scientific">Keguizhuia sedimenti</name>
    <dbReference type="NCBI Taxonomy" id="3064264"/>
    <lineage>
        <taxon>Bacteria</taxon>
        <taxon>Pseudomonadati</taxon>
        <taxon>Pseudomonadota</taxon>
        <taxon>Betaproteobacteria</taxon>
        <taxon>Burkholderiales</taxon>
        <taxon>Oxalobacteraceae</taxon>
        <taxon>Keguizhuia</taxon>
    </lineage>
</organism>
<protein>
    <submittedName>
        <fullName evidence="7">RNA polymerase sigma factor</fullName>
    </submittedName>
</protein>
<comment type="caution">
    <text evidence="7">The sequence shown here is derived from an EMBL/GenBank/DDBJ whole genome shotgun (WGS) entry which is preliminary data.</text>
</comment>
<dbReference type="Pfam" id="PF08281">
    <property type="entry name" value="Sigma70_r4_2"/>
    <property type="match status" value="1"/>
</dbReference>
<keyword evidence="3" id="KW-0731">Sigma factor</keyword>
<gene>
    <name evidence="7" type="ORF">Q8A64_18550</name>
</gene>
<evidence type="ECO:0000256" key="3">
    <source>
        <dbReference type="ARBA" id="ARBA00023082"/>
    </source>
</evidence>
<dbReference type="Gene3D" id="1.10.1740.10">
    <property type="match status" value="1"/>
</dbReference>
<feature type="domain" description="RNA polymerase sigma factor 70 region 4 type 2" evidence="5">
    <location>
        <begin position="100"/>
        <end position="151"/>
    </location>
</feature>
<evidence type="ECO:0000259" key="6">
    <source>
        <dbReference type="Pfam" id="PF22029"/>
    </source>
</evidence>
<accession>A0ABU1BTQ0</accession>
<sequence>MDDESRALISCIPRLRRYARALVGERTDADDLVQDTLERAWDKLSTWRRGYDMRAWLFGIMHNLYVDRVRKPTLMTTVLDEDTPIPAVYPAHTDKLEMRDMETALTMLPADQREILLLVALEEMTYEEVAATLRIPVGTVMSRLARAREKLRELMEGRTVAPSLKVVK</sequence>
<dbReference type="SUPFAM" id="SSF88659">
    <property type="entry name" value="Sigma3 and sigma4 domains of RNA polymerase sigma factors"/>
    <property type="match status" value="1"/>
</dbReference>
<keyword evidence="2" id="KW-0805">Transcription regulation</keyword>
<dbReference type="PANTHER" id="PTHR43133:SF25">
    <property type="entry name" value="RNA POLYMERASE SIGMA FACTOR RFAY-RELATED"/>
    <property type="match status" value="1"/>
</dbReference>
<dbReference type="PANTHER" id="PTHR43133">
    <property type="entry name" value="RNA POLYMERASE ECF-TYPE SIGMA FACTO"/>
    <property type="match status" value="1"/>
</dbReference>
<evidence type="ECO:0000256" key="2">
    <source>
        <dbReference type="ARBA" id="ARBA00023015"/>
    </source>
</evidence>
<keyword evidence="8" id="KW-1185">Reference proteome</keyword>
<dbReference type="Proteomes" id="UP001225596">
    <property type="component" value="Unassembled WGS sequence"/>
</dbReference>
<evidence type="ECO:0000256" key="4">
    <source>
        <dbReference type="ARBA" id="ARBA00023163"/>
    </source>
</evidence>
<evidence type="ECO:0000313" key="8">
    <source>
        <dbReference type="Proteomes" id="UP001225596"/>
    </source>
</evidence>
<dbReference type="EMBL" id="JAUYVH010000025">
    <property type="protein sequence ID" value="MDQ9172406.1"/>
    <property type="molecule type" value="Genomic_DNA"/>
</dbReference>
<reference evidence="7 8" key="1">
    <citation type="submission" date="2023-08" db="EMBL/GenBank/DDBJ databases">
        <title>Oxalobacteraceae gen .nov., isolated from river sludge outside the plant.</title>
        <authorList>
            <person name="Zhao S.Y."/>
        </authorList>
    </citation>
    <scope>NUCLEOTIDE SEQUENCE [LARGE SCALE GENOMIC DNA]</scope>
    <source>
        <strain evidence="7 8">R-40</strain>
    </source>
</reference>
<evidence type="ECO:0000259" key="5">
    <source>
        <dbReference type="Pfam" id="PF08281"/>
    </source>
</evidence>